<dbReference type="GeneID" id="77732697"/>
<accession>A0AA38HAV1</accession>
<sequence>MPDADIPLLPYRSPSSATSPPRPLPVRTSAPSSPVDVVNAVAGPSKPPRVVLAQPISPRATRRTSRSPGVEEIQLSPLGASGKGKAKSPVPDTREIWDLDDPFGKDISGEMDTPGWDGKGVGIVGPGDGSGPHRQHMPVRPALINTQQPSRQPSMSPSSKIKPHIPIQLRPERSTMLGCLDGPTPKNPDDSTWRWLGEHCVGLALCQCFPCGKNAPNY</sequence>
<dbReference type="EMBL" id="JAKWFO010000005">
    <property type="protein sequence ID" value="KAI9636861.1"/>
    <property type="molecule type" value="Genomic_DNA"/>
</dbReference>
<evidence type="ECO:0000256" key="1">
    <source>
        <dbReference type="SAM" id="MobiDB-lite"/>
    </source>
</evidence>
<evidence type="ECO:0000313" key="3">
    <source>
        <dbReference type="Proteomes" id="UP001164286"/>
    </source>
</evidence>
<evidence type="ECO:0000313" key="2">
    <source>
        <dbReference type="EMBL" id="KAI9636861.1"/>
    </source>
</evidence>
<name>A0AA38HAV1_9TREE</name>
<feature type="region of interest" description="Disordered" evidence="1">
    <location>
        <begin position="1"/>
        <end position="98"/>
    </location>
</feature>
<dbReference type="AlphaFoldDB" id="A0AA38HAV1"/>
<gene>
    <name evidence="2" type="ORF">MKK02DRAFT_45569</name>
</gene>
<proteinExistence type="predicted"/>
<keyword evidence="3" id="KW-1185">Reference proteome</keyword>
<reference evidence="2" key="1">
    <citation type="journal article" date="2022" name="G3 (Bethesda)">
        <title>High quality genome of the basidiomycete yeast Dioszegia hungarica PDD-24b-2 isolated from cloud water.</title>
        <authorList>
            <person name="Jarrige D."/>
            <person name="Haridas S."/>
            <person name="Bleykasten-Grosshans C."/>
            <person name="Joly M."/>
            <person name="Nadalig T."/>
            <person name="Sancelme M."/>
            <person name="Vuilleumier S."/>
            <person name="Grigoriev I.V."/>
            <person name="Amato P."/>
            <person name="Bringel F."/>
        </authorList>
    </citation>
    <scope>NUCLEOTIDE SEQUENCE</scope>
    <source>
        <strain evidence="2">PDD-24b-2</strain>
    </source>
</reference>
<organism evidence="2 3">
    <name type="scientific">Dioszegia hungarica</name>
    <dbReference type="NCBI Taxonomy" id="4972"/>
    <lineage>
        <taxon>Eukaryota</taxon>
        <taxon>Fungi</taxon>
        <taxon>Dikarya</taxon>
        <taxon>Basidiomycota</taxon>
        <taxon>Agaricomycotina</taxon>
        <taxon>Tremellomycetes</taxon>
        <taxon>Tremellales</taxon>
        <taxon>Bulleribasidiaceae</taxon>
        <taxon>Dioszegia</taxon>
    </lineage>
</organism>
<dbReference type="RefSeq" id="XP_052946638.1">
    <property type="nucleotide sequence ID" value="XM_053093492.1"/>
</dbReference>
<dbReference type="Proteomes" id="UP001164286">
    <property type="component" value="Unassembled WGS sequence"/>
</dbReference>
<protein>
    <submittedName>
        <fullName evidence="2">Uncharacterized protein</fullName>
    </submittedName>
</protein>
<comment type="caution">
    <text evidence="2">The sequence shown here is derived from an EMBL/GenBank/DDBJ whole genome shotgun (WGS) entry which is preliminary data.</text>
</comment>
<feature type="compositionally biased region" description="Low complexity" evidence="1">
    <location>
        <begin position="10"/>
        <end position="19"/>
    </location>
</feature>